<protein>
    <recommendedName>
        <fullName evidence="1">Endonuclease GajA/Old nuclease/RecF-like AAA domain-containing protein</fullName>
    </recommendedName>
</protein>
<organism evidence="2 3">
    <name type="scientific">Bacteroides intestinalis</name>
    <dbReference type="NCBI Taxonomy" id="329854"/>
    <lineage>
        <taxon>Bacteria</taxon>
        <taxon>Pseudomonadati</taxon>
        <taxon>Bacteroidota</taxon>
        <taxon>Bacteroidia</taxon>
        <taxon>Bacteroidales</taxon>
        <taxon>Bacteroidaceae</taxon>
        <taxon>Bacteroides</taxon>
    </lineage>
</organism>
<dbReference type="InterPro" id="IPR051396">
    <property type="entry name" value="Bact_Antivir_Def_Nuclease"/>
</dbReference>
<evidence type="ECO:0000313" key="3">
    <source>
        <dbReference type="Proteomes" id="UP000283850"/>
    </source>
</evidence>
<dbReference type="EMBL" id="QRZF01000012">
    <property type="protein sequence ID" value="RGV51280.1"/>
    <property type="molecule type" value="Genomic_DNA"/>
</dbReference>
<dbReference type="PANTHER" id="PTHR43581">
    <property type="entry name" value="ATP/GTP PHOSPHATASE"/>
    <property type="match status" value="1"/>
</dbReference>
<reference evidence="2 3" key="1">
    <citation type="submission" date="2018-08" db="EMBL/GenBank/DDBJ databases">
        <title>A genome reference for cultivated species of the human gut microbiota.</title>
        <authorList>
            <person name="Zou Y."/>
            <person name="Xue W."/>
            <person name="Luo G."/>
        </authorList>
    </citation>
    <scope>NUCLEOTIDE SEQUENCE [LARGE SCALE GENOMIC DNA]</scope>
    <source>
        <strain evidence="2 3">AF14-32</strain>
    </source>
</reference>
<dbReference type="InterPro" id="IPR041685">
    <property type="entry name" value="AAA_GajA/Old/RecF-like"/>
</dbReference>
<dbReference type="Pfam" id="PF13175">
    <property type="entry name" value="AAA_15"/>
    <property type="match status" value="1"/>
</dbReference>
<dbReference type="PANTHER" id="PTHR43581:SF2">
    <property type="entry name" value="EXCINUCLEASE ATPASE SUBUNIT"/>
    <property type="match status" value="1"/>
</dbReference>
<accession>A0A412Y160</accession>
<dbReference type="InterPro" id="IPR027417">
    <property type="entry name" value="P-loop_NTPase"/>
</dbReference>
<dbReference type="RefSeq" id="WP_022392456.1">
    <property type="nucleotide sequence ID" value="NZ_QRZF01000012.1"/>
</dbReference>
<dbReference type="CDD" id="cd00267">
    <property type="entry name" value="ABC_ATPase"/>
    <property type="match status" value="1"/>
</dbReference>
<dbReference type="SUPFAM" id="SSF52540">
    <property type="entry name" value="P-loop containing nucleoside triphosphate hydrolases"/>
    <property type="match status" value="1"/>
</dbReference>
<dbReference type="Proteomes" id="UP000283850">
    <property type="component" value="Unassembled WGS sequence"/>
</dbReference>
<name>A0A412Y160_9BACE</name>
<proteinExistence type="predicted"/>
<evidence type="ECO:0000313" key="2">
    <source>
        <dbReference type="EMBL" id="RGV51280.1"/>
    </source>
</evidence>
<dbReference type="AlphaFoldDB" id="A0A412Y160"/>
<feature type="domain" description="Endonuclease GajA/Old nuclease/RecF-like AAA" evidence="1">
    <location>
        <begin position="284"/>
        <end position="371"/>
    </location>
</feature>
<evidence type="ECO:0000259" key="1">
    <source>
        <dbReference type="Pfam" id="PF13175"/>
    </source>
</evidence>
<gene>
    <name evidence="2" type="ORF">DWW10_16610</name>
</gene>
<dbReference type="GO" id="GO:0005524">
    <property type="term" value="F:ATP binding"/>
    <property type="evidence" value="ECO:0007669"/>
    <property type="project" value="InterPro"/>
</dbReference>
<comment type="caution">
    <text evidence="2">The sequence shown here is derived from an EMBL/GenBank/DDBJ whole genome shotgun (WGS) entry which is preliminary data.</text>
</comment>
<dbReference type="Gene3D" id="3.40.50.300">
    <property type="entry name" value="P-loop containing nucleotide triphosphate hydrolases"/>
    <property type="match status" value="2"/>
</dbReference>
<dbReference type="GO" id="GO:0016887">
    <property type="term" value="F:ATP hydrolysis activity"/>
    <property type="evidence" value="ECO:0007669"/>
    <property type="project" value="InterPro"/>
</dbReference>
<sequence>MSNYRYTLSDYHAIKEADIAINGITVLAGENGCGKSTLSRWLYYLINGFNRFDEFAYNDLLKQIQDCLRKPDRVRRDIVNRGDENINVTYSRLLETRVVYGDIESLFHESLDVLASFRKELVSYMNSGDEGNKNRILTYLAIPLDGGITLDDYCDDLENDVTAAYVNVLDDLKMHPVGRLQGYIYEYLIEEGIFDPPASIQLYEDQIPLLAERCFSMPYMLHRAIYIDTPMALAAEGSELNHWKELANMMLSSTGTNIPERNRLLLARIMRSINGKISVDKGWFKNEELHYHRADGLDITLASTATGIKSFAYLQRLLENGYLNEESLLLIDEPEAHLHPQWIVEFARLLVLLHKQVGLKIMVASHNPDMVSAIQSIARKEGVLQNTCFYQAERASEDSMQYVYKNLGSDISEIFKSFNIAISRIQDYGSTGLSE</sequence>